<organism evidence="13 14">
    <name type="scientific">candidate division TA06 bacterium</name>
    <dbReference type="NCBI Taxonomy" id="2250710"/>
    <lineage>
        <taxon>Bacteria</taxon>
        <taxon>Bacteria division TA06</taxon>
    </lineage>
</organism>
<dbReference type="InterPro" id="IPR046938">
    <property type="entry name" value="DNA_clamp_sf"/>
</dbReference>
<keyword evidence="3 9" id="KW-0963">Cytoplasm</keyword>
<dbReference type="GO" id="GO:0009360">
    <property type="term" value="C:DNA polymerase III complex"/>
    <property type="evidence" value="ECO:0007669"/>
    <property type="project" value="InterPro"/>
</dbReference>
<name>A0A933IA43_UNCT6</name>
<dbReference type="InterPro" id="IPR022637">
    <property type="entry name" value="DNA_polIII_beta_cen"/>
</dbReference>
<accession>A0A933IA43</accession>
<evidence type="ECO:0000256" key="9">
    <source>
        <dbReference type="PIRNR" id="PIRNR000804"/>
    </source>
</evidence>
<evidence type="ECO:0000256" key="1">
    <source>
        <dbReference type="ARBA" id="ARBA00004496"/>
    </source>
</evidence>
<evidence type="ECO:0000259" key="12">
    <source>
        <dbReference type="Pfam" id="PF02768"/>
    </source>
</evidence>
<dbReference type="AlphaFoldDB" id="A0A933IA43"/>
<dbReference type="PANTHER" id="PTHR30478">
    <property type="entry name" value="DNA POLYMERASE III SUBUNIT BETA"/>
    <property type="match status" value="1"/>
</dbReference>
<protein>
    <recommendedName>
        <fullName evidence="9">Beta sliding clamp</fullName>
    </recommendedName>
</protein>
<dbReference type="SMART" id="SM00480">
    <property type="entry name" value="POL3Bc"/>
    <property type="match status" value="1"/>
</dbReference>
<keyword evidence="8" id="KW-0238">DNA-binding</keyword>
<dbReference type="InterPro" id="IPR022634">
    <property type="entry name" value="DNA_polIII_beta_N"/>
</dbReference>
<evidence type="ECO:0000256" key="6">
    <source>
        <dbReference type="ARBA" id="ARBA00022705"/>
    </source>
</evidence>
<dbReference type="Gene3D" id="3.70.10.10">
    <property type="match status" value="1"/>
</dbReference>
<comment type="subcellular location">
    <subcellularLocation>
        <location evidence="1 9">Cytoplasm</location>
    </subcellularLocation>
</comment>
<evidence type="ECO:0000259" key="10">
    <source>
        <dbReference type="Pfam" id="PF00712"/>
    </source>
</evidence>
<keyword evidence="6 9" id="KW-0235">DNA replication</keyword>
<evidence type="ECO:0000313" key="13">
    <source>
        <dbReference type="EMBL" id="MBI4727387.1"/>
    </source>
</evidence>
<feature type="domain" description="DNA polymerase III beta sliding clamp N-terminal" evidence="10">
    <location>
        <begin position="1"/>
        <end position="118"/>
    </location>
</feature>
<keyword evidence="4 9" id="KW-0808">Transferase</keyword>
<evidence type="ECO:0000256" key="4">
    <source>
        <dbReference type="ARBA" id="ARBA00022679"/>
    </source>
</evidence>
<evidence type="ECO:0000256" key="8">
    <source>
        <dbReference type="ARBA" id="ARBA00023125"/>
    </source>
</evidence>
<dbReference type="Proteomes" id="UP000736328">
    <property type="component" value="Unassembled WGS sequence"/>
</dbReference>
<keyword evidence="7 9" id="KW-0239">DNA-directed DNA polymerase</keyword>
<sequence>MKISINQDKIFSSLQSIIGVVPTKSTFPVLANVLLEATKDKIKFSATDLEVAIVTETEAKITNPGAITIPARQFFEIIKQLPSLPLDIEVNENKIAIKCDKSRFNLIGIPKDEFPKIPEIKKDKQIKLLASLLQSAIKKTLFAAANDSSRPALCGVLFQVNGDKLRVVTTDGRRLALMESRISPVSQKSELLIPPKGLNLVNKMIGSSDQEIIVKFDENYSQFILGNTQLFARHIEGVYPEYDKFIPWSNDRIVTVNTEIFAAGVRRVAVFSDTFTSMIKLNIMADSLDLSSRTADIGEAFESLAAKYGGEEMEIGYNANYLLDIIKNVESDELNIYLSAPLAAAIVRPSQEKDDNKLVYLIMPIRLPE</sequence>
<evidence type="ECO:0000256" key="7">
    <source>
        <dbReference type="ARBA" id="ARBA00022932"/>
    </source>
</evidence>
<evidence type="ECO:0000259" key="11">
    <source>
        <dbReference type="Pfam" id="PF02767"/>
    </source>
</evidence>
<evidence type="ECO:0000256" key="5">
    <source>
        <dbReference type="ARBA" id="ARBA00022695"/>
    </source>
</evidence>
<comment type="function">
    <text evidence="9">Confers DNA tethering and processivity to DNA polymerases and other proteins. Acts as a clamp, forming a ring around DNA (a reaction catalyzed by the clamp-loading complex) which diffuses in an ATP-independent manner freely and bidirectionally along dsDNA. Initially characterized for its ability to contact the catalytic subunit of DNA polymerase III (Pol III), a complex, multichain enzyme responsible for most of the replicative synthesis in bacteria; Pol III exhibits 3'-5' exonuclease proofreading activity. The beta chain is required for initiation of replication as well as for processivity of DNA replication.</text>
</comment>
<dbReference type="NCBIfam" id="TIGR00663">
    <property type="entry name" value="dnan"/>
    <property type="match status" value="1"/>
</dbReference>
<dbReference type="CDD" id="cd00140">
    <property type="entry name" value="beta_clamp"/>
    <property type="match status" value="1"/>
</dbReference>
<evidence type="ECO:0000256" key="2">
    <source>
        <dbReference type="ARBA" id="ARBA00010752"/>
    </source>
</evidence>
<evidence type="ECO:0000256" key="3">
    <source>
        <dbReference type="ARBA" id="ARBA00022490"/>
    </source>
</evidence>
<proteinExistence type="inferred from homology"/>
<dbReference type="Gene3D" id="3.10.150.10">
    <property type="entry name" value="DNA Polymerase III, subunit A, domain 2"/>
    <property type="match status" value="1"/>
</dbReference>
<gene>
    <name evidence="13" type="primary">dnaN</name>
    <name evidence="13" type="ORF">HY768_09255</name>
</gene>
<dbReference type="InterPro" id="IPR001001">
    <property type="entry name" value="DNA_polIII_beta"/>
</dbReference>
<dbReference type="PANTHER" id="PTHR30478:SF0">
    <property type="entry name" value="BETA SLIDING CLAMP"/>
    <property type="match status" value="1"/>
</dbReference>
<dbReference type="Pfam" id="PF02768">
    <property type="entry name" value="DNA_pol3_beta_3"/>
    <property type="match status" value="1"/>
</dbReference>
<dbReference type="GO" id="GO:0003887">
    <property type="term" value="F:DNA-directed DNA polymerase activity"/>
    <property type="evidence" value="ECO:0007669"/>
    <property type="project" value="UniProtKB-UniRule"/>
</dbReference>
<comment type="subunit">
    <text evidence="9">Forms a ring-shaped head-to-tail homodimer around DNA.</text>
</comment>
<comment type="caution">
    <text evidence="13">The sequence shown here is derived from an EMBL/GenBank/DDBJ whole genome shotgun (WGS) entry which is preliminary data.</text>
</comment>
<evidence type="ECO:0000313" key="14">
    <source>
        <dbReference type="Proteomes" id="UP000736328"/>
    </source>
</evidence>
<dbReference type="GO" id="GO:0005737">
    <property type="term" value="C:cytoplasm"/>
    <property type="evidence" value="ECO:0007669"/>
    <property type="project" value="UniProtKB-SubCell"/>
</dbReference>
<dbReference type="GO" id="GO:0003677">
    <property type="term" value="F:DNA binding"/>
    <property type="evidence" value="ECO:0007669"/>
    <property type="project" value="UniProtKB-UniRule"/>
</dbReference>
<dbReference type="GO" id="GO:0008408">
    <property type="term" value="F:3'-5' exonuclease activity"/>
    <property type="evidence" value="ECO:0007669"/>
    <property type="project" value="InterPro"/>
</dbReference>
<dbReference type="Pfam" id="PF00712">
    <property type="entry name" value="DNA_pol3_beta"/>
    <property type="match status" value="1"/>
</dbReference>
<dbReference type="EMBL" id="JACQXR010000121">
    <property type="protein sequence ID" value="MBI4727387.1"/>
    <property type="molecule type" value="Genomic_DNA"/>
</dbReference>
<dbReference type="GO" id="GO:0006271">
    <property type="term" value="P:DNA strand elongation involved in DNA replication"/>
    <property type="evidence" value="ECO:0007669"/>
    <property type="project" value="TreeGrafter"/>
</dbReference>
<feature type="domain" description="DNA polymerase III beta sliding clamp C-terminal" evidence="12">
    <location>
        <begin position="245"/>
        <end position="366"/>
    </location>
</feature>
<comment type="similarity">
    <text evidence="2 9">Belongs to the beta sliding clamp family.</text>
</comment>
<dbReference type="Pfam" id="PF02767">
    <property type="entry name" value="DNA_pol3_beta_2"/>
    <property type="match status" value="1"/>
</dbReference>
<dbReference type="PIRSF" id="PIRSF000804">
    <property type="entry name" value="DNA_pol_III_b"/>
    <property type="match status" value="1"/>
</dbReference>
<dbReference type="SUPFAM" id="SSF55979">
    <property type="entry name" value="DNA clamp"/>
    <property type="match status" value="3"/>
</dbReference>
<feature type="domain" description="DNA polymerase III beta sliding clamp central" evidence="11">
    <location>
        <begin position="131"/>
        <end position="241"/>
    </location>
</feature>
<dbReference type="InterPro" id="IPR022635">
    <property type="entry name" value="DNA_polIII_beta_C"/>
</dbReference>
<reference evidence="13" key="1">
    <citation type="submission" date="2020-07" db="EMBL/GenBank/DDBJ databases">
        <title>Huge and variable diversity of episymbiotic CPR bacteria and DPANN archaea in groundwater ecosystems.</title>
        <authorList>
            <person name="He C.Y."/>
            <person name="Keren R."/>
            <person name="Whittaker M."/>
            <person name="Farag I.F."/>
            <person name="Doudna J."/>
            <person name="Cate J.H.D."/>
            <person name="Banfield J.F."/>
        </authorList>
    </citation>
    <scope>NUCLEOTIDE SEQUENCE</scope>
    <source>
        <strain evidence="13">NC_groundwater_1520_Pr4_B-0.1um_53_5</strain>
    </source>
</reference>
<keyword evidence="5 9" id="KW-0548">Nucleotidyltransferase</keyword>